<feature type="compositionally biased region" description="Low complexity" evidence="3">
    <location>
        <begin position="1220"/>
        <end position="1232"/>
    </location>
</feature>
<dbReference type="SUPFAM" id="SSF50985">
    <property type="entry name" value="RCC1/BLIP-II"/>
    <property type="match status" value="1"/>
</dbReference>
<dbReference type="PANTHER" id="PTHR22872">
    <property type="entry name" value="BTK-BINDING PROTEIN-RELATED"/>
    <property type="match status" value="1"/>
</dbReference>
<evidence type="ECO:0000256" key="3">
    <source>
        <dbReference type="SAM" id="MobiDB-lite"/>
    </source>
</evidence>
<gene>
    <name evidence="5" type="ORF">CLIB1423_05S05644</name>
</gene>
<dbReference type="EMBL" id="CAKXYY010000005">
    <property type="protein sequence ID" value="CAH2352102.1"/>
    <property type="molecule type" value="Genomic_DNA"/>
</dbReference>
<keyword evidence="6" id="KW-1185">Reference proteome</keyword>
<evidence type="ECO:0000259" key="4">
    <source>
        <dbReference type="PROSITE" id="PS50097"/>
    </source>
</evidence>
<dbReference type="Pfam" id="PF00651">
    <property type="entry name" value="BTB"/>
    <property type="match status" value="1"/>
</dbReference>
<dbReference type="CDD" id="cd14733">
    <property type="entry name" value="BACK"/>
    <property type="match status" value="1"/>
</dbReference>
<dbReference type="InterPro" id="IPR009091">
    <property type="entry name" value="RCC1/BLIP-II"/>
</dbReference>
<dbReference type="Proteomes" id="UP000837801">
    <property type="component" value="Unassembled WGS sequence"/>
</dbReference>
<dbReference type="SMART" id="SM00225">
    <property type="entry name" value="BTB"/>
    <property type="match status" value="1"/>
</dbReference>
<evidence type="ECO:0000256" key="1">
    <source>
        <dbReference type="ARBA" id="ARBA00022737"/>
    </source>
</evidence>
<dbReference type="InterPro" id="IPR036770">
    <property type="entry name" value="Ankyrin_rpt-contain_sf"/>
</dbReference>
<sequence length="1531" mass="173681">MSSTDGVELSQKKIQIGRLADLSKPELAKRDIFGRTILHLLVLTNRYDLLKRLFKNPDFKSILSATDYENGWNCMHYMIFHKKLSSFKALMEYFKALQNNTQLHELLRCKDRSRMTPMQLLDNDFKDLMWVPEYINEKNEYHLQYRFANDSMTTDGAPTRPSRASIRSINDWWDPSRGGSDIFVYGSNKNNNLGLGDSNDRAIPSKVPSDSFIQQDLQGDDFVQELLSKQRYNNVIISKYHSLIVTQFGEVYSSGLGTRGRLGHGVNNCYKFKKVLFDEDDEIQVVAVASSNNHTIALSHQNEIYGWGLNSYNQLGFTTLTSATSTSNSIGSSSSKKSLGFTEFCEPLPRRILNGELKKATTSFKGVIVSKIHSLVYTKNEIFSWGLCIGQMGITADSTSIPGEQKINGVMHKGYVQETPKRLTMRDDIKLISTSETCMCVVTVDNDIHIYYQHQHIKLPKISQSNYNNNSQFHLFKPTILTKPVTIKKVCVKNNELVVFLLDNGDIVKLEDFKNPRYVKIWKAHNYDMIVMDFDLSSIGNIILCTRNGSVFVKRGSNYTTDGSSSTNSGHNSGGIVVNARKNSMSESSLSTPIVGSGVNKFRQIDHLGKIVKVSCDDEFVSFGFIRDEIDSIPQKLHKNTFFNDLMFLEGIQEHNLYRKQDELFIADGPGNSYVKDFLYTVRKKNTRERQRSLVNKYRIDEADDEDDEEETVQKTAKAEGYTDIFFQKHKERFSTKHKKINMIDTFQNVSKLERQRMFEDLKYSTEEDLLTRLDDENSKGFDSFINLAGNGYDPSVKIGFHKFIFSERSKFCKELFQPKHADEYFKVNDITGRFDASTNELIFNNHINLKSIIILIHLLYTNDVLNIWDDYPIGIHCPRDIKEIKTDFDKLVTILKLSQAYGKLCNAETYLKSLSQSINWNDMGQKSKADSYDVLVKLKDGSIWCHSSMLIARSAYFETVLSNRWDTSCDRIINFDSILKNQFEVVLKYIYGYDETKIFEGSLGQSEYSSDEFINNLLDLIEIADELLLFELKSLCELAIKDLINMDNVLILLQHADFLSAKKLFMNCAWILYNNLELLMFNQYFRELPLELLKKVEVQINFISNCKRQDFVSYGDGIISLEGEVNTKLLDDWFERNSSQLVAAFLNDTDDFNENFVQKIGRKKFEPLFDIRKDSSKKKSRSVSIEKSRTPSISDTNDRSSSFSGANTELQSGLATFRNGSIGSRSSINNSAIDDDAEEFEQVSNSRRRKSSTPFVAAPTSMSQAKSLPDPINAGMSLVGNSLSRNSFSSERKPSLPGLSPHSNWANPATGNLKDQPILGIESEKKTKLKVASVPRLSQKERKKKALQINDSQPSPISSSSSTLPPWAIPSSSTTSKSPTPSPSSSLSSSYTSASNWANSTSNTVLPVLGSGGSKTFQKQKMKKNQPRQVKSSSPSPPPVSQISPSSSYLSSSVPPGPTLAEIMIQEALKIEEQQIRDKERKSLQEIQQEQEFDKWWSEETAKFQKLAISTSQTTNSNKKKSKKRYNSIN</sequence>
<feature type="region of interest" description="Disordered" evidence="3">
    <location>
        <begin position="1220"/>
        <end position="1397"/>
    </location>
</feature>
<proteinExistence type="predicted"/>
<feature type="region of interest" description="Disordered" evidence="3">
    <location>
        <begin position="1410"/>
        <end position="1459"/>
    </location>
</feature>
<dbReference type="InterPro" id="IPR011333">
    <property type="entry name" value="SKP1/BTB/POZ_sf"/>
</dbReference>
<evidence type="ECO:0000313" key="6">
    <source>
        <dbReference type="Proteomes" id="UP000837801"/>
    </source>
</evidence>
<name>A0A9P0VX57_9ASCO</name>
<dbReference type="Gene3D" id="1.25.40.20">
    <property type="entry name" value="Ankyrin repeat-containing domain"/>
    <property type="match status" value="1"/>
</dbReference>
<dbReference type="InterPro" id="IPR000408">
    <property type="entry name" value="Reg_chr_condens"/>
</dbReference>
<dbReference type="OrthoDB" id="1893551at2759"/>
<feature type="compositionally biased region" description="Low complexity" evidence="3">
    <location>
        <begin position="1442"/>
        <end position="1455"/>
    </location>
</feature>
<dbReference type="InterPro" id="IPR000210">
    <property type="entry name" value="BTB/POZ_dom"/>
</dbReference>
<dbReference type="InterPro" id="IPR051625">
    <property type="entry name" value="Signaling_Regulatory_Domain"/>
</dbReference>
<evidence type="ECO:0000256" key="2">
    <source>
        <dbReference type="PROSITE-ProRule" id="PRU00235"/>
    </source>
</evidence>
<feature type="compositionally biased region" description="Low complexity" evidence="3">
    <location>
        <begin position="1353"/>
        <end position="1397"/>
    </location>
</feature>
<dbReference type="PANTHER" id="PTHR22872:SF2">
    <property type="entry name" value="INHIBITOR OF BRUTON TYROSINE KINASE"/>
    <property type="match status" value="1"/>
</dbReference>
<dbReference type="Pfam" id="PF13540">
    <property type="entry name" value="RCC1_2"/>
    <property type="match status" value="1"/>
</dbReference>
<comment type="caution">
    <text evidence="5">The sequence shown here is derived from an EMBL/GenBank/DDBJ whole genome shotgun (WGS) entry which is preliminary data.</text>
</comment>
<dbReference type="Gene3D" id="3.30.710.10">
    <property type="entry name" value="Potassium Channel Kv1.1, Chain A"/>
    <property type="match status" value="1"/>
</dbReference>
<feature type="compositionally biased region" description="Polar residues" evidence="3">
    <location>
        <begin position="1280"/>
        <end position="1290"/>
    </location>
</feature>
<dbReference type="Gene3D" id="2.130.10.30">
    <property type="entry name" value="Regulator of chromosome condensation 1/beta-lactamase-inhibitor protein II"/>
    <property type="match status" value="1"/>
</dbReference>
<feature type="compositionally biased region" description="Polar residues" evidence="3">
    <location>
        <begin position="1302"/>
        <end position="1311"/>
    </location>
</feature>
<dbReference type="PROSITE" id="PS50097">
    <property type="entry name" value="BTB"/>
    <property type="match status" value="1"/>
</dbReference>
<dbReference type="PROSITE" id="PS50012">
    <property type="entry name" value="RCC1_3"/>
    <property type="match status" value="1"/>
</dbReference>
<keyword evidence="1" id="KW-0677">Repeat</keyword>
<feature type="domain" description="BTB" evidence="4">
    <location>
        <begin position="933"/>
        <end position="992"/>
    </location>
</feature>
<dbReference type="SUPFAM" id="SSF48403">
    <property type="entry name" value="Ankyrin repeat"/>
    <property type="match status" value="1"/>
</dbReference>
<dbReference type="SUPFAM" id="SSF54695">
    <property type="entry name" value="POZ domain"/>
    <property type="match status" value="1"/>
</dbReference>
<feature type="compositionally biased region" description="Polar residues" evidence="3">
    <location>
        <begin position="1191"/>
        <end position="1208"/>
    </location>
</feature>
<organism evidence="5 6">
    <name type="scientific">[Candida] railenensis</name>
    <dbReference type="NCBI Taxonomy" id="45579"/>
    <lineage>
        <taxon>Eukaryota</taxon>
        <taxon>Fungi</taxon>
        <taxon>Dikarya</taxon>
        <taxon>Ascomycota</taxon>
        <taxon>Saccharomycotina</taxon>
        <taxon>Pichiomycetes</taxon>
        <taxon>Debaryomycetaceae</taxon>
        <taxon>Kurtzmaniella</taxon>
    </lineage>
</organism>
<evidence type="ECO:0000313" key="5">
    <source>
        <dbReference type="EMBL" id="CAH2352102.1"/>
    </source>
</evidence>
<reference evidence="5" key="1">
    <citation type="submission" date="2022-03" db="EMBL/GenBank/DDBJ databases">
        <authorList>
            <person name="Legras J.-L."/>
            <person name="Devillers H."/>
            <person name="Grondin C."/>
        </authorList>
    </citation>
    <scope>NUCLEOTIDE SEQUENCE</scope>
    <source>
        <strain evidence="5">CLIB 1423</strain>
    </source>
</reference>
<feature type="repeat" description="RCC1" evidence="2">
    <location>
        <begin position="249"/>
        <end position="301"/>
    </location>
</feature>
<feature type="region of interest" description="Disordered" evidence="3">
    <location>
        <begin position="1181"/>
        <end position="1208"/>
    </location>
</feature>
<protein>
    <recommendedName>
        <fullName evidence="4">BTB domain-containing protein</fullName>
    </recommendedName>
</protein>
<accession>A0A9P0VX57</accession>